<sequence>MPQLFNADTGALIGEISDAQLEFLVSQMEEEHALDQDYYLNADLLETWHEQGADPALLEMLQKAMAGKEDLSVRWSR</sequence>
<dbReference type="EMBL" id="BJXL01000096">
    <property type="protein sequence ID" value="GEM84387.1"/>
    <property type="molecule type" value="Genomic_DNA"/>
</dbReference>
<evidence type="ECO:0000313" key="2">
    <source>
        <dbReference type="Proteomes" id="UP000321197"/>
    </source>
</evidence>
<evidence type="ECO:0000313" key="1">
    <source>
        <dbReference type="EMBL" id="GEM84387.1"/>
    </source>
</evidence>
<reference evidence="1 2" key="1">
    <citation type="submission" date="2019-07" db="EMBL/GenBank/DDBJ databases">
        <title>Whole genome shotgun sequence of Meiothermus hypogaeus NBRC 106114.</title>
        <authorList>
            <person name="Hosoyama A."/>
            <person name="Uohara A."/>
            <person name="Ohji S."/>
            <person name="Ichikawa N."/>
        </authorList>
    </citation>
    <scope>NUCLEOTIDE SEQUENCE [LARGE SCALE GENOMIC DNA]</scope>
    <source>
        <strain evidence="1 2">NBRC 106114</strain>
    </source>
</reference>
<gene>
    <name evidence="1" type="ORF">MHY01S_25530</name>
</gene>
<dbReference type="Proteomes" id="UP000321197">
    <property type="component" value="Unassembled WGS sequence"/>
</dbReference>
<dbReference type="OrthoDB" id="26322at2"/>
<comment type="caution">
    <text evidence="1">The sequence shown here is derived from an EMBL/GenBank/DDBJ whole genome shotgun (WGS) entry which is preliminary data.</text>
</comment>
<protein>
    <recommendedName>
        <fullName evidence="3">Galactosyldiacylglycerol synthase</fullName>
    </recommendedName>
</protein>
<dbReference type="RefSeq" id="WP_119341487.1">
    <property type="nucleotide sequence ID" value="NZ_BJXL01000096.1"/>
</dbReference>
<proteinExistence type="predicted"/>
<organism evidence="1 2">
    <name type="scientific">Meiothermus hypogaeus NBRC 106114</name>
    <dbReference type="NCBI Taxonomy" id="1227553"/>
    <lineage>
        <taxon>Bacteria</taxon>
        <taxon>Thermotogati</taxon>
        <taxon>Deinococcota</taxon>
        <taxon>Deinococci</taxon>
        <taxon>Thermales</taxon>
        <taxon>Thermaceae</taxon>
        <taxon>Meiothermus</taxon>
    </lineage>
</organism>
<accession>A0A511R522</accession>
<name>A0A511R522_9DEIN</name>
<evidence type="ECO:0008006" key="3">
    <source>
        <dbReference type="Google" id="ProtNLM"/>
    </source>
</evidence>
<dbReference type="AlphaFoldDB" id="A0A511R522"/>